<dbReference type="Proteomes" id="UP000245207">
    <property type="component" value="Unassembled WGS sequence"/>
</dbReference>
<keyword evidence="1" id="KW-1133">Transmembrane helix</keyword>
<feature type="transmembrane region" description="Helical" evidence="1">
    <location>
        <begin position="50"/>
        <end position="69"/>
    </location>
</feature>
<proteinExistence type="predicted"/>
<evidence type="ECO:0000313" key="3">
    <source>
        <dbReference type="Proteomes" id="UP000245207"/>
    </source>
</evidence>
<keyword evidence="1" id="KW-0812">Transmembrane</keyword>
<feature type="transmembrane region" description="Helical" evidence="1">
    <location>
        <begin position="81"/>
        <end position="97"/>
    </location>
</feature>
<sequence>MNIEASVSDTDSDQHIRNQILVVAGVVAAASYQAAMSHPSSLKDGPVGPLVVFFCACTLAWSFASTLILAISSNLPYRREIYGAFTAMGFSFGYAVADQTKDARSIASILFVVFSCIPLLIRGVSSWCKCCK</sequence>
<dbReference type="EMBL" id="PKPP01000311">
    <property type="protein sequence ID" value="PWA94492.1"/>
    <property type="molecule type" value="Genomic_DNA"/>
</dbReference>
<organism evidence="2 3">
    <name type="scientific">Artemisia annua</name>
    <name type="common">Sweet wormwood</name>
    <dbReference type="NCBI Taxonomy" id="35608"/>
    <lineage>
        <taxon>Eukaryota</taxon>
        <taxon>Viridiplantae</taxon>
        <taxon>Streptophyta</taxon>
        <taxon>Embryophyta</taxon>
        <taxon>Tracheophyta</taxon>
        <taxon>Spermatophyta</taxon>
        <taxon>Magnoliopsida</taxon>
        <taxon>eudicotyledons</taxon>
        <taxon>Gunneridae</taxon>
        <taxon>Pentapetalae</taxon>
        <taxon>asterids</taxon>
        <taxon>campanulids</taxon>
        <taxon>Asterales</taxon>
        <taxon>Asteraceae</taxon>
        <taxon>Asteroideae</taxon>
        <taxon>Anthemideae</taxon>
        <taxon>Artemisiinae</taxon>
        <taxon>Artemisia</taxon>
    </lineage>
</organism>
<evidence type="ECO:0000256" key="1">
    <source>
        <dbReference type="SAM" id="Phobius"/>
    </source>
</evidence>
<feature type="transmembrane region" description="Helical" evidence="1">
    <location>
        <begin position="20"/>
        <end position="38"/>
    </location>
</feature>
<accession>A0A2U1Q9A5</accession>
<protein>
    <submittedName>
        <fullName evidence="2">Uncharacterized protein</fullName>
    </submittedName>
</protein>
<name>A0A2U1Q9A5_ARTAN</name>
<feature type="transmembrane region" description="Helical" evidence="1">
    <location>
        <begin position="103"/>
        <end position="121"/>
    </location>
</feature>
<dbReference type="AlphaFoldDB" id="A0A2U1Q9A5"/>
<comment type="caution">
    <text evidence="2">The sequence shown here is derived from an EMBL/GenBank/DDBJ whole genome shotgun (WGS) entry which is preliminary data.</text>
</comment>
<reference evidence="2 3" key="1">
    <citation type="journal article" date="2018" name="Mol. Plant">
        <title>The genome of Artemisia annua provides insight into the evolution of Asteraceae family and artemisinin biosynthesis.</title>
        <authorList>
            <person name="Shen Q."/>
            <person name="Zhang L."/>
            <person name="Liao Z."/>
            <person name="Wang S."/>
            <person name="Yan T."/>
            <person name="Shi P."/>
            <person name="Liu M."/>
            <person name="Fu X."/>
            <person name="Pan Q."/>
            <person name="Wang Y."/>
            <person name="Lv Z."/>
            <person name="Lu X."/>
            <person name="Zhang F."/>
            <person name="Jiang W."/>
            <person name="Ma Y."/>
            <person name="Chen M."/>
            <person name="Hao X."/>
            <person name="Li L."/>
            <person name="Tang Y."/>
            <person name="Lv G."/>
            <person name="Zhou Y."/>
            <person name="Sun X."/>
            <person name="Brodelius P.E."/>
            <person name="Rose J.K.C."/>
            <person name="Tang K."/>
        </authorList>
    </citation>
    <scope>NUCLEOTIDE SEQUENCE [LARGE SCALE GENOMIC DNA]</scope>
    <source>
        <strain evidence="3">cv. Huhao1</strain>
        <tissue evidence="2">Leaf</tissue>
    </source>
</reference>
<keyword evidence="3" id="KW-1185">Reference proteome</keyword>
<keyword evidence="1" id="KW-0472">Membrane</keyword>
<evidence type="ECO:0000313" key="2">
    <source>
        <dbReference type="EMBL" id="PWA94492.1"/>
    </source>
</evidence>
<gene>
    <name evidence="2" type="ORF">CTI12_AA056490</name>
</gene>